<evidence type="ECO:0000259" key="2">
    <source>
        <dbReference type="PROSITE" id="PS51840"/>
    </source>
</evidence>
<dbReference type="EMBL" id="CAJEWN010001222">
    <property type="protein sequence ID" value="CAD2195516.1"/>
    <property type="molecule type" value="Genomic_DNA"/>
</dbReference>
<proteinExistence type="inferred from homology"/>
<name>A0A6V7X850_MELEN</name>
<dbReference type="PROSITE" id="PS51840">
    <property type="entry name" value="C2_NT"/>
    <property type="match status" value="1"/>
</dbReference>
<organism evidence="3 4">
    <name type="scientific">Meloidogyne enterolobii</name>
    <name type="common">Root-knot nematode worm</name>
    <name type="synonym">Meloidogyne mayaguensis</name>
    <dbReference type="NCBI Taxonomy" id="390850"/>
    <lineage>
        <taxon>Eukaryota</taxon>
        <taxon>Metazoa</taxon>
        <taxon>Ecdysozoa</taxon>
        <taxon>Nematoda</taxon>
        <taxon>Chromadorea</taxon>
        <taxon>Rhabditida</taxon>
        <taxon>Tylenchina</taxon>
        <taxon>Tylenchomorpha</taxon>
        <taxon>Tylenchoidea</taxon>
        <taxon>Meloidogynidae</taxon>
        <taxon>Meloidogyninae</taxon>
        <taxon>Meloidogyne</taxon>
    </lineage>
</organism>
<comment type="caution">
    <text evidence="3">The sequence shown here is derived from an EMBL/GenBank/DDBJ whole genome shotgun (WGS) entry which is preliminary data.</text>
</comment>
<dbReference type="PANTHER" id="PTHR21456:SF1">
    <property type="entry name" value="C2 NT-TYPE DOMAIN-CONTAINING PROTEIN"/>
    <property type="match status" value="1"/>
</dbReference>
<accession>A0A6V7X850</accession>
<comment type="similarity">
    <text evidence="1">Belongs to the EEIG family.</text>
</comment>
<protein>
    <recommendedName>
        <fullName evidence="2">C2 NT-type domain-containing protein</fullName>
    </recommendedName>
</protein>
<feature type="domain" description="C2 NT-type" evidence="2">
    <location>
        <begin position="1"/>
        <end position="256"/>
    </location>
</feature>
<dbReference type="PANTHER" id="PTHR21456">
    <property type="entry name" value="FAMILY WITH SEQUENCE SIMILARITY 102"/>
    <property type="match status" value="1"/>
</dbReference>
<gene>
    <name evidence="3" type="ORF">MENT_LOCUS48615</name>
</gene>
<dbReference type="InterPro" id="IPR019448">
    <property type="entry name" value="NT-C2"/>
</dbReference>
<reference evidence="3 4" key="1">
    <citation type="submission" date="2020-08" db="EMBL/GenBank/DDBJ databases">
        <authorList>
            <person name="Koutsovoulos G."/>
            <person name="Danchin GJ E."/>
        </authorList>
    </citation>
    <scope>NUCLEOTIDE SEQUENCE [LARGE SCALE GENOMIC DNA]</scope>
</reference>
<dbReference type="Proteomes" id="UP000580250">
    <property type="component" value="Unassembled WGS sequence"/>
</dbReference>
<evidence type="ECO:0000313" key="3">
    <source>
        <dbReference type="EMBL" id="CAD2195516.1"/>
    </source>
</evidence>
<dbReference type="AlphaFoldDB" id="A0A6V7X850"/>
<dbReference type="InterPro" id="IPR039931">
    <property type="entry name" value="EEIG1/2-like"/>
</dbReference>
<evidence type="ECO:0000313" key="4">
    <source>
        <dbReference type="Proteomes" id="UP000580250"/>
    </source>
</evidence>
<sequence>MAFLRKKKVKFSVALVVEKLTDVPLLNAVIFAKVRLLECGSFVGTTLHRPVCSHQVDFMSPSVSRRFNSSAPSNIRMRSRTNSGQIYPNANVHRRHSLTERSPRELDDAPRKWDDFEEALKAQAENSQIDEASYQKFLEQIEARNRKYKHLLVEEYGIKNEFDELIQNRSRDSDQPEYFIVELGNLAYAEKNIQPFSFYCYIPYDSKYSGELEACRCKISLRKEDSAGRNLQKLGFMIINLSEFAGSESNGVRKRI</sequence>
<dbReference type="OrthoDB" id="3365224at2759"/>
<evidence type="ECO:0000256" key="1">
    <source>
        <dbReference type="ARBA" id="ARBA00034780"/>
    </source>
</evidence>